<accession>M7B056</accession>
<reference evidence="4" key="1">
    <citation type="journal article" date="2013" name="Nat. Genet.">
        <title>The draft genomes of soft-shell turtle and green sea turtle yield insights into the development and evolution of the turtle-specific body plan.</title>
        <authorList>
            <person name="Wang Z."/>
            <person name="Pascual-Anaya J."/>
            <person name="Zadissa A."/>
            <person name="Li W."/>
            <person name="Niimura Y."/>
            <person name="Huang Z."/>
            <person name="Li C."/>
            <person name="White S."/>
            <person name="Xiong Z."/>
            <person name="Fang D."/>
            <person name="Wang B."/>
            <person name="Ming Y."/>
            <person name="Chen Y."/>
            <person name="Zheng Y."/>
            <person name="Kuraku S."/>
            <person name="Pignatelli M."/>
            <person name="Herrero J."/>
            <person name="Beal K."/>
            <person name="Nozawa M."/>
            <person name="Li Q."/>
            <person name="Wang J."/>
            <person name="Zhang H."/>
            <person name="Yu L."/>
            <person name="Shigenobu S."/>
            <person name="Wang J."/>
            <person name="Liu J."/>
            <person name="Flicek P."/>
            <person name="Searle S."/>
            <person name="Wang J."/>
            <person name="Kuratani S."/>
            <person name="Yin Y."/>
            <person name="Aken B."/>
            <person name="Zhang G."/>
            <person name="Irie N."/>
        </authorList>
    </citation>
    <scope>NUCLEOTIDE SEQUENCE [LARGE SCALE GENOMIC DNA]</scope>
</reference>
<feature type="compositionally biased region" description="Basic residues" evidence="1">
    <location>
        <begin position="243"/>
        <end position="263"/>
    </location>
</feature>
<feature type="domain" description="Myb/SANT-like DNA-binding" evidence="2">
    <location>
        <begin position="136"/>
        <end position="219"/>
    </location>
</feature>
<evidence type="ECO:0000256" key="1">
    <source>
        <dbReference type="SAM" id="MobiDB-lite"/>
    </source>
</evidence>
<dbReference type="AlphaFoldDB" id="M7B056"/>
<protein>
    <recommendedName>
        <fullName evidence="2">Myb/SANT-like DNA-binding domain-containing protein</fullName>
    </recommendedName>
</protein>
<proteinExistence type="predicted"/>
<gene>
    <name evidence="3" type="ORF">UY3_14162</name>
</gene>
<organism evidence="3 4">
    <name type="scientific">Chelonia mydas</name>
    <name type="common">Green sea-turtle</name>
    <name type="synonym">Chelonia agassizi</name>
    <dbReference type="NCBI Taxonomy" id="8469"/>
    <lineage>
        <taxon>Eukaryota</taxon>
        <taxon>Metazoa</taxon>
        <taxon>Chordata</taxon>
        <taxon>Craniata</taxon>
        <taxon>Vertebrata</taxon>
        <taxon>Euteleostomi</taxon>
        <taxon>Archelosauria</taxon>
        <taxon>Testudinata</taxon>
        <taxon>Testudines</taxon>
        <taxon>Cryptodira</taxon>
        <taxon>Durocryptodira</taxon>
        <taxon>Americhelydia</taxon>
        <taxon>Chelonioidea</taxon>
        <taxon>Cheloniidae</taxon>
        <taxon>Chelonia</taxon>
    </lineage>
</organism>
<evidence type="ECO:0000259" key="2">
    <source>
        <dbReference type="Pfam" id="PF13837"/>
    </source>
</evidence>
<feature type="compositionally biased region" description="Polar residues" evidence="1">
    <location>
        <begin position="100"/>
        <end position="117"/>
    </location>
</feature>
<feature type="region of interest" description="Disordered" evidence="1">
    <location>
        <begin position="233"/>
        <end position="263"/>
    </location>
</feature>
<dbReference type="Proteomes" id="UP000031443">
    <property type="component" value="Unassembled WGS sequence"/>
</dbReference>
<dbReference type="PANTHER" id="PTHR47595">
    <property type="entry name" value="HEAT SHOCK 70 KDA PROTEIN 14"/>
    <property type="match status" value="1"/>
</dbReference>
<name>M7B056_CHEMY</name>
<sequence length="263" mass="29351">MSLLRLQCGGMARQLCMLLHPEALPMQLPLELPLEHLGARGGPWRSFREPRGVALTLRPGWGSPPTQPPGRSRAEPCGVAPTLRPSRSGAELHGPAPENQRPSRSTGAKPSRSQVWSALSESFQVTMPPRARRSPVWSNGEVLDFISVWGEETVQSQPCSSHRNYDTFGQISRDMGHERDSLEWRFKVKELRNAYHKARETNSCSGAAPGTYHFYKELTRYLGVTPLPLQVPPGTLQSPVQQGKRRSKAGVRLLRLRKTPRNP</sequence>
<dbReference type="PANTHER" id="PTHR47595:SF1">
    <property type="entry name" value="MYB_SANT-LIKE DNA-BINDING DOMAIN-CONTAINING PROTEIN"/>
    <property type="match status" value="1"/>
</dbReference>
<dbReference type="Pfam" id="PF13837">
    <property type="entry name" value="Myb_DNA-bind_4"/>
    <property type="match status" value="1"/>
</dbReference>
<dbReference type="EMBL" id="KB560900">
    <property type="protein sequence ID" value="EMP28775.1"/>
    <property type="molecule type" value="Genomic_DNA"/>
</dbReference>
<keyword evidence="4" id="KW-1185">Reference proteome</keyword>
<feature type="region of interest" description="Disordered" evidence="1">
    <location>
        <begin position="55"/>
        <end position="117"/>
    </location>
</feature>
<evidence type="ECO:0000313" key="4">
    <source>
        <dbReference type="Proteomes" id="UP000031443"/>
    </source>
</evidence>
<evidence type="ECO:0000313" key="3">
    <source>
        <dbReference type="EMBL" id="EMP28775.1"/>
    </source>
</evidence>
<dbReference type="InterPro" id="IPR044822">
    <property type="entry name" value="Myb_DNA-bind_4"/>
</dbReference>